<dbReference type="InterPro" id="IPR020568">
    <property type="entry name" value="Ribosomal_Su5_D2-typ_SF"/>
</dbReference>
<dbReference type="Gene3D" id="3.30.70.890">
    <property type="entry name" value="GHMP kinase, C-terminal domain"/>
    <property type="match status" value="1"/>
</dbReference>
<comment type="caution">
    <text evidence="9">The sequence shown here is derived from an EMBL/GenBank/DDBJ whole genome shotgun (WGS) entry which is preliminary data.</text>
</comment>
<evidence type="ECO:0000259" key="7">
    <source>
        <dbReference type="Pfam" id="PF08544"/>
    </source>
</evidence>
<dbReference type="PRINTS" id="PR00959">
    <property type="entry name" value="MEVGALKINASE"/>
</dbReference>
<accession>A0A2S7KMU7</accession>
<name>A0A2S7KMU7_9FLAO</name>
<dbReference type="InterPro" id="IPR000705">
    <property type="entry name" value="Galactokinase"/>
</dbReference>
<evidence type="ECO:0000256" key="3">
    <source>
        <dbReference type="ARBA" id="ARBA00022777"/>
    </source>
</evidence>
<dbReference type="RefSeq" id="WP_104811875.1">
    <property type="nucleotide sequence ID" value="NZ_MQUB01000001.1"/>
</dbReference>
<gene>
    <name evidence="9" type="ORF">BST85_02800</name>
</gene>
<dbReference type="GO" id="GO:0005524">
    <property type="term" value="F:ATP binding"/>
    <property type="evidence" value="ECO:0007669"/>
    <property type="project" value="UniProtKB-KW"/>
</dbReference>
<protein>
    <recommendedName>
        <fullName evidence="11">Galactokinase</fullName>
    </recommendedName>
</protein>
<keyword evidence="2" id="KW-0547">Nucleotide-binding</keyword>
<dbReference type="InterPro" id="IPR006206">
    <property type="entry name" value="Mevalonate/galactokinase"/>
</dbReference>
<keyword evidence="3" id="KW-0418">Kinase</keyword>
<dbReference type="InterPro" id="IPR006204">
    <property type="entry name" value="GHMP_kinase_N_dom"/>
</dbReference>
<evidence type="ECO:0000313" key="10">
    <source>
        <dbReference type="Proteomes" id="UP000239800"/>
    </source>
</evidence>
<dbReference type="InterPro" id="IPR036554">
    <property type="entry name" value="GHMP_kinase_C_sf"/>
</dbReference>
<dbReference type="InterPro" id="IPR019539">
    <property type="entry name" value="GalKase_N"/>
</dbReference>
<dbReference type="InterPro" id="IPR014721">
    <property type="entry name" value="Ribsml_uS5_D2-typ_fold_subgr"/>
</dbReference>
<reference evidence="9 10" key="1">
    <citation type="submission" date="2016-11" db="EMBL/GenBank/DDBJ databases">
        <title>Trade-off between light-utilization and light-protection in marine flavobacteria.</title>
        <authorList>
            <person name="Kumagai Y."/>
        </authorList>
    </citation>
    <scope>NUCLEOTIDE SEQUENCE [LARGE SCALE GENOMIC DNA]</scope>
    <source>
        <strain evidence="9 10">NBRC 107741</strain>
    </source>
</reference>
<dbReference type="GO" id="GO:0005829">
    <property type="term" value="C:cytosol"/>
    <property type="evidence" value="ECO:0007669"/>
    <property type="project" value="TreeGrafter"/>
</dbReference>
<keyword evidence="5" id="KW-0119">Carbohydrate metabolism</keyword>
<evidence type="ECO:0000256" key="2">
    <source>
        <dbReference type="ARBA" id="ARBA00022741"/>
    </source>
</evidence>
<dbReference type="InterPro" id="IPR013750">
    <property type="entry name" value="GHMP_kinase_C_dom"/>
</dbReference>
<dbReference type="Pfam" id="PF08544">
    <property type="entry name" value="GHMP_kinases_C"/>
    <property type="match status" value="1"/>
</dbReference>
<proteinExistence type="inferred from homology"/>
<comment type="similarity">
    <text evidence="1">Belongs to the GHMP kinase family. GalK subfamily.</text>
</comment>
<sequence length="357" mass="38282">MAQIRIQTPGRVCLYGDHQDYLGLPVIACAIDRYIYLEANPIGSPVLEIHLPDLDKQRTISLSDPLTVDLHDHLASGLKVLRDLGAEASQGYHITISGNLPINAGVSSSSAVMVAWMHFLNSAYLDRSVNGQELGQLAYRAEVLEHHSPGGNMDQLTIACGDLVFIDTQGHGKVQALRSPSIGLVLGVSGIPKSTLGTLGFNRQKAEQVISAVRHSKPDFVLRDCTPSEVDDYLGSIPDELEAVFRAAVGNHHLTLLATEELERKEPSLAKLGEIMTAHHALLRDNLGLSTDRIEEMLSAARSTGALGGKIVGSGGGGCVICLCKPGNEDKIAEAMIMAGPRRPSELRLQTAANCYD</sequence>
<dbReference type="PIRSF" id="PIRSF000530">
    <property type="entry name" value="Galactokinase"/>
    <property type="match status" value="1"/>
</dbReference>
<dbReference type="Proteomes" id="UP000239800">
    <property type="component" value="Unassembled WGS sequence"/>
</dbReference>
<evidence type="ECO:0000313" key="9">
    <source>
        <dbReference type="EMBL" id="PQB03954.1"/>
    </source>
</evidence>
<feature type="domain" description="GHMP kinase C-terminal" evidence="7">
    <location>
        <begin position="267"/>
        <end position="336"/>
    </location>
</feature>
<evidence type="ECO:0000259" key="6">
    <source>
        <dbReference type="Pfam" id="PF00288"/>
    </source>
</evidence>
<dbReference type="GO" id="GO:0004335">
    <property type="term" value="F:galactokinase activity"/>
    <property type="evidence" value="ECO:0007669"/>
    <property type="project" value="InterPro"/>
</dbReference>
<dbReference type="PANTHER" id="PTHR10457">
    <property type="entry name" value="MEVALONATE KINASE/GALACTOKINASE"/>
    <property type="match status" value="1"/>
</dbReference>
<dbReference type="Pfam" id="PF00288">
    <property type="entry name" value="GHMP_kinases_N"/>
    <property type="match status" value="1"/>
</dbReference>
<evidence type="ECO:0000259" key="8">
    <source>
        <dbReference type="Pfam" id="PF10509"/>
    </source>
</evidence>
<dbReference type="GO" id="GO:0006012">
    <property type="term" value="P:galactose metabolic process"/>
    <property type="evidence" value="ECO:0007669"/>
    <property type="project" value="UniProtKB-KW"/>
</dbReference>
<dbReference type="Gene3D" id="3.30.230.10">
    <property type="match status" value="1"/>
</dbReference>
<dbReference type="AlphaFoldDB" id="A0A2S7KMU7"/>
<evidence type="ECO:0000256" key="4">
    <source>
        <dbReference type="ARBA" id="ARBA00022840"/>
    </source>
</evidence>
<organism evidence="9 10">
    <name type="scientific">Aureitalea marina</name>
    <dbReference type="NCBI Taxonomy" id="930804"/>
    <lineage>
        <taxon>Bacteria</taxon>
        <taxon>Pseudomonadati</taxon>
        <taxon>Bacteroidota</taxon>
        <taxon>Flavobacteriia</taxon>
        <taxon>Flavobacteriales</taxon>
        <taxon>Flavobacteriaceae</taxon>
        <taxon>Aureitalea</taxon>
    </lineage>
</organism>
<keyword evidence="10" id="KW-1185">Reference proteome</keyword>
<evidence type="ECO:0008006" key="11">
    <source>
        <dbReference type="Google" id="ProtNLM"/>
    </source>
</evidence>
<feature type="domain" description="Galactokinase N-terminal" evidence="8">
    <location>
        <begin position="6"/>
        <end position="39"/>
    </location>
</feature>
<evidence type="ECO:0000256" key="5">
    <source>
        <dbReference type="ARBA" id="ARBA00023144"/>
    </source>
</evidence>
<evidence type="ECO:0000256" key="1">
    <source>
        <dbReference type="ARBA" id="ARBA00006566"/>
    </source>
</evidence>
<keyword evidence="3" id="KW-0808">Transferase</keyword>
<feature type="domain" description="GHMP kinase N-terminal" evidence="6">
    <location>
        <begin position="80"/>
        <end position="161"/>
    </location>
</feature>
<keyword evidence="4" id="KW-0067">ATP-binding</keyword>
<dbReference type="OrthoDB" id="1411003at2"/>
<dbReference type="SUPFAM" id="SSF55060">
    <property type="entry name" value="GHMP Kinase, C-terminal domain"/>
    <property type="match status" value="1"/>
</dbReference>
<dbReference type="EMBL" id="MQUB01000001">
    <property type="protein sequence ID" value="PQB03954.1"/>
    <property type="molecule type" value="Genomic_DNA"/>
</dbReference>
<dbReference type="PANTHER" id="PTHR10457:SF7">
    <property type="entry name" value="GALACTOKINASE-RELATED"/>
    <property type="match status" value="1"/>
</dbReference>
<dbReference type="PRINTS" id="PR00473">
    <property type="entry name" value="GALCTOKINASE"/>
</dbReference>
<dbReference type="Pfam" id="PF10509">
    <property type="entry name" value="GalKase_gal_bdg"/>
    <property type="match status" value="1"/>
</dbReference>
<dbReference type="SUPFAM" id="SSF54211">
    <property type="entry name" value="Ribosomal protein S5 domain 2-like"/>
    <property type="match status" value="1"/>
</dbReference>
<keyword evidence="5" id="KW-0299">Galactose metabolism</keyword>